<name>A0A182UUL5_ANOME</name>
<sequence length="1567" mass="167368">PSKPAIFSSQQTVTGTIPELPQDTDSFSEIDLTATSESQAPSRPPTIDYNPLQDLEDSDGRAGPIQYGDTGEQSGGSYLQQTSALTAQFAAQLPNVASTVFSTFSRVIKGTSPAPPAAAPPSYASDPSAAHVVGTYGSPAEFQTTAPGSNNNNPSALGPLINSSAYDPSSAFGAPPHTAPDDRQHSEGQLAAGPPPPAPTFYNPEQVPSAAGLPPPTAHGGISNTYRLGGSKKKTYAHIPGLNTTTTTAQLGSAASAPNAAVPTPPVAHPFVTPSGHYPPEPVNLGEIKQAAPPENEEPPKGKPSLLSYLPSNILEKLPKPSFGGEKKEEPAAPFTGGISSGSIADQFVDVNAAPTGAPVTAVPPPPPLASATPLAATVPSFFAAPPVVEFAPPPPVVAPAEASSSTFFTAAAPETANPAGPSVPPVAEPVAVAPPPVFFSPAQIPTVRTAPSVSSKSNPYSSTRASGVGRYKNPLAPIVPPAAGAVFLPNQPPPLSTAHQLGAQPAPPPSQTGPTAGVPSSIFTPPVTAAAQPVAFPSAQEGYQPQPPPLASAPPTIASVASQGVNDFPSSFLGTEPAQSPASGTAKPIVDSRSKSSENVLSPPPRPNSNLSEPAAIFPGSVPPADIFLPDPQEEKRTQLPAQDLNGNNGLSNFFGTNLSQSAIPVVESQTNANFVFPAQQPIEQQAKKTVLASPEPTPAINPVDFFNSNTIVPQADATEANSTKTGQTVSSVPLFNFFGRAADPAPPAVVHAPAESVPLVESTPKGPVKEATPTANTTATEQAVSSSVSHVSSFSNLANERYDEEGEQEPGRIEPASNEPIFSSDNLFDFKASAYQDGGFYSRDTGRTYDTYDGNSSMAAMATTSVGAQDTTTGTTNTGGTSIAESSTTNIAYRPTYNHWFYRREIEGKSVWSPFTMADSMALEDGLTTLQARGESDAENDGNPPVIVHTDGGRYDVSIKERTRTPVYWKGPANEVRRCSWFYKTVDSRFVPYEEEVADLLEREYKEAATSGEWHRRVTIPNGETVVFHGPSVIVHFLQTQNPDTWGGGSSPVPSTTNRPRVVKRGIDEFSIDDDEPEKIDHLLFMVHGIGEACDLRFRRVEEVVDEFRSISAQLVQSHYRSSFDRGDVGRVEILPISWHDDLHSEESGVDEKLKSITLPSIPKLRHFTNDTLLDVLFYTSPMFCQSIIDAVGKSLNRLYALFCQRNPTFHGRVSLAGHSLGSLILFDLLCHQKRAEQKQSCEPENSENPDDDTVSPLTPHHAFVNHRPLVRKCSQQINYEVGPAGTGQPYITYPQLMFQPKMFFALGSPIGMFVTIRGIDALGLDFKLPTCDGFFNIFHPYDPVAYRIEALINPDLSTLAPVLIPHHKGRKRMHLELKETVLRVGNDLRQRVTDVFRNTLDTVYSLTAMGSKPDPKAIQKEVDKVLQDQLKFDAAGSTSNLSSGTSDVDSGETNLPLGKLNQSRRVDYVLQEAPFEFINEYLFALTSHVCYWDSEDTMLFLMKEIYSSLGVQTDHQVPQQTMTIERPLAGTSPTVAASSCSLNSNYNLFPQEVPPARDAPDNRL</sequence>
<feature type="compositionally biased region" description="Polar residues" evidence="2">
    <location>
        <begin position="141"/>
        <end position="167"/>
    </location>
</feature>
<dbReference type="GO" id="GO:0030134">
    <property type="term" value="C:COPII-coated ER to Golgi transport vesicle"/>
    <property type="evidence" value="ECO:0007669"/>
    <property type="project" value="TreeGrafter"/>
</dbReference>
<reference evidence="4" key="1">
    <citation type="submission" date="2020-05" db="UniProtKB">
        <authorList>
            <consortium name="EnsemblMetazoa"/>
        </authorList>
    </citation>
    <scope>IDENTIFICATION</scope>
    <source>
        <strain evidence="4">MAF</strain>
    </source>
</reference>
<comment type="similarity">
    <text evidence="1">Belongs to the PA-PLA1 family.</text>
</comment>
<dbReference type="InterPro" id="IPR004177">
    <property type="entry name" value="DDHD_dom"/>
</dbReference>
<dbReference type="Pfam" id="PF23464">
    <property type="entry name" value="WWE_3"/>
    <property type="match status" value="1"/>
</dbReference>
<dbReference type="Pfam" id="PF23463">
    <property type="entry name" value="WWE_2"/>
    <property type="match status" value="1"/>
</dbReference>
<feature type="compositionally biased region" description="Acidic residues" evidence="2">
    <location>
        <begin position="1247"/>
        <end position="1256"/>
    </location>
</feature>
<dbReference type="GO" id="GO:0004620">
    <property type="term" value="F:phospholipase activity"/>
    <property type="evidence" value="ECO:0007669"/>
    <property type="project" value="TreeGrafter"/>
</dbReference>
<dbReference type="InterPro" id="IPR057826">
    <property type="entry name" value="WWE_C20G8.02"/>
</dbReference>
<feature type="domain" description="DDHD" evidence="3">
    <location>
        <begin position="1299"/>
        <end position="1510"/>
    </location>
</feature>
<dbReference type="Pfam" id="PF02862">
    <property type="entry name" value="DDHD"/>
    <property type="match status" value="1"/>
</dbReference>
<feature type="region of interest" description="Disordered" evidence="2">
    <location>
        <begin position="1439"/>
        <end position="1459"/>
    </location>
</feature>
<dbReference type="Proteomes" id="UP000075903">
    <property type="component" value="Unassembled WGS sequence"/>
</dbReference>
<evidence type="ECO:0000313" key="4">
    <source>
        <dbReference type="EnsemblMetazoa" id="AMEM003929-PA"/>
    </source>
</evidence>
<feature type="region of interest" description="Disordered" evidence="2">
    <location>
        <begin position="1"/>
        <end position="79"/>
    </location>
</feature>
<dbReference type="EnsemblMetazoa" id="AMEM003929-RA">
    <property type="protein sequence ID" value="AMEM003929-PA"/>
    <property type="gene ID" value="AMEM003929"/>
</dbReference>
<evidence type="ECO:0000256" key="2">
    <source>
        <dbReference type="SAM" id="MobiDB-lite"/>
    </source>
</evidence>
<dbReference type="SMART" id="SM01127">
    <property type="entry name" value="DDHD"/>
    <property type="match status" value="1"/>
</dbReference>
<dbReference type="InterPro" id="IPR058055">
    <property type="entry name" value="PA-PLA1"/>
</dbReference>
<dbReference type="VEuPathDB" id="VectorBase:AMEM003929"/>
<feature type="compositionally biased region" description="Low complexity" evidence="2">
    <location>
        <begin position="773"/>
        <end position="797"/>
    </location>
</feature>
<feature type="region of interest" description="Disordered" evidence="2">
    <location>
        <begin position="254"/>
        <end position="341"/>
    </location>
</feature>
<evidence type="ECO:0000256" key="1">
    <source>
        <dbReference type="ARBA" id="ARBA00038464"/>
    </source>
</evidence>
<dbReference type="VEuPathDB" id="VectorBase:AMEM21_010509"/>
<evidence type="ECO:0000259" key="3">
    <source>
        <dbReference type="PROSITE" id="PS51043"/>
    </source>
</evidence>
<feature type="region of interest" description="Disordered" evidence="2">
    <location>
        <begin position="108"/>
        <end position="228"/>
    </location>
</feature>
<keyword evidence="5" id="KW-1185">Reference proteome</keyword>
<feature type="region of interest" description="Disordered" evidence="2">
    <location>
        <begin position="761"/>
        <end position="822"/>
    </location>
</feature>
<proteinExistence type="inferred from homology"/>
<accession>A0A182UUL5</accession>
<feature type="region of interest" description="Disordered" evidence="2">
    <location>
        <begin position="492"/>
        <end position="525"/>
    </location>
</feature>
<feature type="compositionally biased region" description="Polar residues" evidence="2">
    <location>
        <begin position="23"/>
        <end position="41"/>
    </location>
</feature>
<feature type="compositionally biased region" description="Low complexity" evidence="2">
    <location>
        <begin position="120"/>
        <end position="130"/>
    </location>
</feature>
<feature type="compositionally biased region" description="Polar residues" evidence="2">
    <location>
        <begin position="569"/>
        <end position="584"/>
    </location>
</feature>
<dbReference type="GO" id="GO:0046872">
    <property type="term" value="F:metal ion binding"/>
    <property type="evidence" value="ECO:0007669"/>
    <property type="project" value="InterPro"/>
</dbReference>
<feature type="compositionally biased region" description="Polar residues" evidence="2">
    <location>
        <begin position="1439"/>
        <end position="1456"/>
    </location>
</feature>
<organism evidence="4 5">
    <name type="scientific">Anopheles merus</name>
    <name type="common">Mosquito</name>
    <dbReference type="NCBI Taxonomy" id="30066"/>
    <lineage>
        <taxon>Eukaryota</taxon>
        <taxon>Metazoa</taxon>
        <taxon>Ecdysozoa</taxon>
        <taxon>Arthropoda</taxon>
        <taxon>Hexapoda</taxon>
        <taxon>Insecta</taxon>
        <taxon>Pterygota</taxon>
        <taxon>Neoptera</taxon>
        <taxon>Endopterygota</taxon>
        <taxon>Diptera</taxon>
        <taxon>Nematocera</taxon>
        <taxon>Culicoidea</taxon>
        <taxon>Culicidae</taxon>
        <taxon>Anophelinae</taxon>
        <taxon>Anopheles</taxon>
    </lineage>
</organism>
<dbReference type="PROSITE" id="PS51043">
    <property type="entry name" value="DDHD"/>
    <property type="match status" value="1"/>
</dbReference>
<protein>
    <recommendedName>
        <fullName evidence="3">DDHD domain-containing protein</fullName>
    </recommendedName>
</protein>
<dbReference type="PANTHER" id="PTHR23509">
    <property type="entry name" value="PA-PL1 PHOSPHOLIPASE FAMILY"/>
    <property type="match status" value="1"/>
</dbReference>
<dbReference type="InterPro" id="IPR057825">
    <property type="entry name" value="WWE_SEC23-DDH2"/>
</dbReference>
<evidence type="ECO:0000313" key="5">
    <source>
        <dbReference type="Proteomes" id="UP000075903"/>
    </source>
</evidence>
<dbReference type="PANTHER" id="PTHR23509:SF10">
    <property type="entry name" value="LD21067P"/>
    <property type="match status" value="1"/>
</dbReference>
<dbReference type="STRING" id="30066.A0A182UUL5"/>
<feature type="region of interest" description="Disordered" evidence="2">
    <location>
        <begin position="569"/>
        <end position="618"/>
    </location>
</feature>
<feature type="region of interest" description="Disordered" evidence="2">
    <location>
        <begin position="1240"/>
        <end position="1260"/>
    </location>
</feature>